<evidence type="ECO:0000256" key="2">
    <source>
        <dbReference type="ARBA" id="ARBA00022692"/>
    </source>
</evidence>
<proteinExistence type="inferred from homology"/>
<dbReference type="InterPro" id="IPR024528">
    <property type="entry name" value="ThrE_2"/>
</dbReference>
<accession>A0A5M3ZCC7</accession>
<dbReference type="InterPro" id="IPR010619">
    <property type="entry name" value="ThrE-like_N"/>
</dbReference>
<feature type="region of interest" description="Disordered" evidence="6">
    <location>
        <begin position="189"/>
        <end position="239"/>
    </location>
</feature>
<feature type="compositionally biased region" description="Basic and acidic residues" evidence="6">
    <location>
        <begin position="161"/>
        <end position="170"/>
    </location>
</feature>
<feature type="compositionally biased region" description="Basic and acidic residues" evidence="6">
    <location>
        <begin position="16"/>
        <end position="32"/>
    </location>
</feature>
<evidence type="ECO:0000256" key="7">
    <source>
        <dbReference type="SAM" id="Phobius"/>
    </source>
</evidence>
<reference evidence="10 11" key="1">
    <citation type="submission" date="2020-01" db="EMBL/GenBank/DDBJ databases">
        <title>Aspergillus terreus IFO 6365 whole genome shotgun sequence.</title>
        <authorList>
            <person name="Kanamasa S."/>
            <person name="Takahashi H."/>
        </authorList>
    </citation>
    <scope>NUCLEOTIDE SEQUENCE [LARGE SCALE GENOMIC DNA]</scope>
    <source>
        <strain evidence="10 11">IFO 6365</strain>
    </source>
</reference>
<comment type="similarity">
    <text evidence="5">Belongs to the ThrE exporter (TC 2.A.79) family.</text>
</comment>
<feature type="compositionally biased region" description="Polar residues" evidence="6">
    <location>
        <begin position="136"/>
        <end position="159"/>
    </location>
</feature>
<dbReference type="GO" id="GO:0016020">
    <property type="term" value="C:membrane"/>
    <property type="evidence" value="ECO:0007669"/>
    <property type="project" value="UniProtKB-SubCell"/>
</dbReference>
<sequence>MTPDVEKAEAPGSENGNRDESPEQASQRREDAAQNNEDAAAETQTTTSTSTKWLKASRSVLEKTGRLANQLGRPHQHGEQGLGSAMIDPEELGSTDDAKLAALFRDDSGEGSSQAKYHEAMNAEAQRVLQALGGIHQSSSEATSTTDVTYTESSRTPSAEESAKPHEDTAGKPLVTGVLSGLLQLHSHHRRDASIGKKSHTGTESDVDELPKPSHTGTDSTQRSSKVKPPQWYHKPQHASTASLVRASMNMAQVGSSTALANTDAMKADSQRFKERKKKHKKSAAEVKLTVHIAELIMRQRYLMQLCRAFMRYGAPTHRLEEYMQMTARVLDVEAQFMYLPGCMIMSFDDPVTRTGEVKLIRVPQGLDLGRLQEVHYCYKRVTHDMVDMTTAITELTELMDRPPRYPKWLIILLYGLGSAAVGPFAFTARPIDMPIIFVLGCCVGFMQHILAPMSALYSNVFEVTAAILISFLARAFGSIRLPGHSDPIFCYASITESSIALILPGFSVLTSSLELQSHQMIAGSIRLVYTILYSLFLGYGVTVGTTIYGAIDGDATRDTTCARQSVWGSAYTQHFPFVAVYCLIAALINQAKLRQTPMMILIGTAGYVTNYFSTQKLGSSSEVANTVGAFTIGLLANLYSRLWHGNAVSSTIPGIFTLVPSGLASSGSILSAIEYSDSVKNGTADTSGGSSGSSLTSLGFGMIQTAIGITVGLFISALISTNHKPPNQTTKPNNFSTMPHTYWNNGQLWTKFWLLIWTGKCETRRDQLRSALHNLYDSDGTGFDLCFDEPANFNDRPNYIGITVSIMFGAVSPYEACRRVAIEELELMLA</sequence>
<keyword evidence="3 7" id="KW-1133">Transmembrane helix</keyword>
<protein>
    <submittedName>
        <fullName evidence="10">DUF1212 domain membrane protein</fullName>
    </submittedName>
</protein>
<keyword evidence="4 7" id="KW-0472">Membrane</keyword>
<feature type="transmembrane region" description="Helical" evidence="7">
    <location>
        <begin position="572"/>
        <end position="590"/>
    </location>
</feature>
<evidence type="ECO:0000259" key="9">
    <source>
        <dbReference type="Pfam" id="PF12821"/>
    </source>
</evidence>
<feature type="domain" description="Threonine/serine exporter-like N-terminal" evidence="8">
    <location>
        <begin position="301"/>
        <end position="548"/>
    </location>
</feature>
<dbReference type="Proteomes" id="UP000452235">
    <property type="component" value="Unassembled WGS sequence"/>
</dbReference>
<gene>
    <name evidence="10" type="ORF">ATEIFO6365_0013023700</name>
</gene>
<feature type="transmembrane region" description="Helical" evidence="7">
    <location>
        <begin position="528"/>
        <end position="552"/>
    </location>
</feature>
<name>A0A5M3ZCC7_ASPTE</name>
<keyword evidence="2 7" id="KW-0812">Transmembrane</keyword>
<dbReference type="AlphaFoldDB" id="A0A5M3ZCC7"/>
<comment type="subcellular location">
    <subcellularLocation>
        <location evidence="1">Membrane</location>
        <topology evidence="1">Multi-pass membrane protein</topology>
    </subcellularLocation>
</comment>
<feature type="compositionally biased region" description="Basic and acidic residues" evidence="6">
    <location>
        <begin position="96"/>
        <end position="108"/>
    </location>
</feature>
<dbReference type="GO" id="GO:0022857">
    <property type="term" value="F:transmembrane transporter activity"/>
    <property type="evidence" value="ECO:0007669"/>
    <property type="project" value="InterPro"/>
</dbReference>
<feature type="transmembrane region" description="Helical" evidence="7">
    <location>
        <begin position="457"/>
        <end position="477"/>
    </location>
</feature>
<feature type="compositionally biased region" description="Low complexity" evidence="6">
    <location>
        <begin position="33"/>
        <end position="51"/>
    </location>
</feature>
<feature type="region of interest" description="Disordered" evidence="6">
    <location>
        <begin position="1"/>
        <end position="175"/>
    </location>
</feature>
<feature type="domain" description="Threonine/Serine exporter ThrE" evidence="9">
    <location>
        <begin position="578"/>
        <end position="720"/>
    </location>
</feature>
<evidence type="ECO:0000256" key="4">
    <source>
        <dbReference type="ARBA" id="ARBA00023136"/>
    </source>
</evidence>
<comment type="caution">
    <text evidence="10">The sequence shown here is derived from an EMBL/GenBank/DDBJ whole genome shotgun (WGS) entry which is preliminary data.</text>
</comment>
<dbReference type="VEuPathDB" id="FungiDB:ATEG_09740"/>
<keyword evidence="11" id="KW-1185">Reference proteome</keyword>
<evidence type="ECO:0000256" key="5">
    <source>
        <dbReference type="ARBA" id="ARBA00034125"/>
    </source>
</evidence>
<dbReference type="VEuPathDB" id="FungiDB:ATEG_09741"/>
<evidence type="ECO:0000259" key="8">
    <source>
        <dbReference type="Pfam" id="PF06738"/>
    </source>
</evidence>
<organism evidence="10 11">
    <name type="scientific">Aspergillus terreus</name>
    <dbReference type="NCBI Taxonomy" id="33178"/>
    <lineage>
        <taxon>Eukaryota</taxon>
        <taxon>Fungi</taxon>
        <taxon>Dikarya</taxon>
        <taxon>Ascomycota</taxon>
        <taxon>Pezizomycotina</taxon>
        <taxon>Eurotiomycetes</taxon>
        <taxon>Eurotiomycetidae</taxon>
        <taxon>Eurotiales</taxon>
        <taxon>Aspergillaceae</taxon>
        <taxon>Aspergillus</taxon>
        <taxon>Aspergillus subgen. Circumdati</taxon>
    </lineage>
</organism>
<evidence type="ECO:0000256" key="6">
    <source>
        <dbReference type="SAM" id="MobiDB-lite"/>
    </source>
</evidence>
<dbReference type="PANTHER" id="PTHR31082">
    <property type="entry name" value="PHEROMONE-REGULATED MEMBRANE PROTEIN 10"/>
    <property type="match status" value="1"/>
</dbReference>
<evidence type="ECO:0000313" key="11">
    <source>
        <dbReference type="Proteomes" id="UP000452235"/>
    </source>
</evidence>
<evidence type="ECO:0000313" key="10">
    <source>
        <dbReference type="EMBL" id="GFF20903.1"/>
    </source>
</evidence>
<dbReference type="InterPro" id="IPR051361">
    <property type="entry name" value="ThrE/Ser_Exporter"/>
</dbReference>
<dbReference type="Pfam" id="PF06738">
    <property type="entry name" value="ThrE"/>
    <property type="match status" value="1"/>
</dbReference>
<feature type="compositionally biased region" description="Polar residues" evidence="6">
    <location>
        <begin position="215"/>
        <end position="224"/>
    </location>
</feature>
<dbReference type="EMBL" id="BLJY01000013">
    <property type="protein sequence ID" value="GFF20903.1"/>
    <property type="molecule type" value="Genomic_DNA"/>
</dbReference>
<feature type="transmembrane region" description="Helical" evidence="7">
    <location>
        <begin position="409"/>
        <end position="427"/>
    </location>
</feature>
<dbReference type="PANTHER" id="PTHR31082:SF11">
    <property type="entry name" value="DUF1212 DOMAIN MEMBRANE PROTEIN (AFU_ORTHOLOGUE AFUA_5G07620)"/>
    <property type="match status" value="1"/>
</dbReference>
<evidence type="ECO:0000256" key="1">
    <source>
        <dbReference type="ARBA" id="ARBA00004141"/>
    </source>
</evidence>
<dbReference type="Pfam" id="PF12821">
    <property type="entry name" value="ThrE_2"/>
    <property type="match status" value="1"/>
</dbReference>
<feature type="transmembrane region" description="Helical" evidence="7">
    <location>
        <begin position="699"/>
        <end position="720"/>
    </location>
</feature>
<evidence type="ECO:0000256" key="3">
    <source>
        <dbReference type="ARBA" id="ARBA00022989"/>
    </source>
</evidence>
<dbReference type="OrthoDB" id="413008at2759"/>